<dbReference type="InterPro" id="IPR038076">
    <property type="entry name" value="MgtE_N_sf"/>
</dbReference>
<comment type="subcellular location">
    <subcellularLocation>
        <location evidence="10">Cell membrane</location>
        <topology evidence="10">Multi-pass membrane protein</topology>
    </subcellularLocation>
    <subcellularLocation>
        <location evidence="1">Membrane</location>
        <topology evidence="1">Multi-pass membrane protein</topology>
    </subcellularLocation>
</comment>
<evidence type="ECO:0000256" key="1">
    <source>
        <dbReference type="ARBA" id="ARBA00004141"/>
    </source>
</evidence>
<keyword evidence="6 10" id="KW-1133">Transmembrane helix</keyword>
<dbReference type="NCBIfam" id="TIGR00400">
    <property type="entry name" value="mgtE"/>
    <property type="match status" value="1"/>
</dbReference>
<dbReference type="PANTHER" id="PTHR43773:SF1">
    <property type="entry name" value="MAGNESIUM TRANSPORTER MGTE"/>
    <property type="match status" value="1"/>
</dbReference>
<evidence type="ECO:0000313" key="13">
    <source>
        <dbReference type="Proteomes" id="UP001320159"/>
    </source>
</evidence>
<evidence type="ECO:0000256" key="6">
    <source>
        <dbReference type="ARBA" id="ARBA00022989"/>
    </source>
</evidence>
<dbReference type="Gene3D" id="1.25.60.10">
    <property type="entry name" value="MgtE N-terminal domain-like"/>
    <property type="match status" value="1"/>
</dbReference>
<protein>
    <recommendedName>
        <fullName evidence="10">Magnesium transporter MgtE</fullName>
    </recommendedName>
</protein>
<dbReference type="GO" id="GO:0009086">
    <property type="term" value="P:methionine biosynthetic process"/>
    <property type="evidence" value="ECO:0007669"/>
    <property type="project" value="UniProtKB-KW"/>
</dbReference>
<dbReference type="CDD" id="cd04606">
    <property type="entry name" value="CBS_pair_Mg_transporter"/>
    <property type="match status" value="1"/>
</dbReference>
<comment type="function">
    <text evidence="10">Acts as a magnesium transporter.</text>
</comment>
<dbReference type="GO" id="GO:0015095">
    <property type="term" value="F:magnesium ion transmembrane transporter activity"/>
    <property type="evidence" value="ECO:0007669"/>
    <property type="project" value="InterPro"/>
</dbReference>
<feature type="transmembrane region" description="Helical" evidence="10">
    <location>
        <begin position="420"/>
        <end position="441"/>
    </location>
</feature>
<keyword evidence="7 10" id="KW-0472">Membrane</keyword>
<evidence type="ECO:0000259" key="11">
    <source>
        <dbReference type="PROSITE" id="PS51371"/>
    </source>
</evidence>
<dbReference type="Pfam" id="PF03448">
    <property type="entry name" value="MgtE_N"/>
    <property type="match status" value="1"/>
</dbReference>
<dbReference type="GO" id="GO:0005886">
    <property type="term" value="C:plasma membrane"/>
    <property type="evidence" value="ECO:0007669"/>
    <property type="project" value="UniProtKB-SubCell"/>
</dbReference>
<evidence type="ECO:0000256" key="2">
    <source>
        <dbReference type="ARBA" id="ARBA00009749"/>
    </source>
</evidence>
<sequence>MIQEEFERLMEEKKWGELREFLNSLEWTDLKDLFSSMKSSDLVPAFRLLHKDDALELFESLEVDRQAELINLMSDPETIKLVESLDPDDRARLFEELPAKVTKQLLRNLSPEARESVNLLLGYPEGSAGRIMTSRYLSAKANRTAGQILSSLYATPLRPDEMQVIFVIDSGRFYKGYVTLGSLIKAKPDITMGELAEEPDVFVSTFDPRTEAAKIVNEYDLPAIAVVDSEGRMVGSVTFDDVLDVVEEEATEDFQKLGSVGVIKTSVKGASSWLLYQKRVPWLLFLVLMSIISGAEMSYFEGTIQEVVALLFFLPLLIGSGGNAGSQSATLMVRSLATGDVTIKDWLKLLTKEITVSLAIGITLAFAVVAIGLAKGGAEVALVAAFSMVMVVLLGSLIGMSLPFLLTRLNLDPATSSTPLVTSVADIVGVLIYLSIATWYFGI</sequence>
<dbReference type="SUPFAM" id="SSF161093">
    <property type="entry name" value="MgtE membrane domain-like"/>
    <property type="match status" value="1"/>
</dbReference>
<evidence type="ECO:0000256" key="5">
    <source>
        <dbReference type="ARBA" id="ARBA00022842"/>
    </source>
</evidence>
<keyword evidence="3 10" id="KW-0813">Transport</keyword>
<evidence type="ECO:0000313" key="12">
    <source>
        <dbReference type="EMBL" id="MCD1295408.1"/>
    </source>
</evidence>
<feature type="transmembrane region" description="Helical" evidence="10">
    <location>
        <begin position="380"/>
        <end position="400"/>
    </location>
</feature>
<evidence type="ECO:0000256" key="9">
    <source>
        <dbReference type="PROSITE-ProRule" id="PRU00703"/>
    </source>
</evidence>
<comment type="caution">
    <text evidence="12">The sequence shown here is derived from an EMBL/GenBank/DDBJ whole genome shotgun (WGS) entry which is preliminary data.</text>
</comment>
<dbReference type="RefSeq" id="WP_230742261.1">
    <property type="nucleotide sequence ID" value="NZ_PGCK01000008.1"/>
</dbReference>
<dbReference type="SUPFAM" id="SSF54631">
    <property type="entry name" value="CBS-domain pair"/>
    <property type="match status" value="1"/>
</dbReference>
<proteinExistence type="inferred from homology"/>
<feature type="transmembrane region" description="Helical" evidence="10">
    <location>
        <begin position="307"/>
        <end position="326"/>
    </location>
</feature>
<dbReference type="AlphaFoldDB" id="A0AAP2W6J5"/>
<organism evidence="12 13">
    <name type="scientific">Methanooceanicella nereidis</name>
    <dbReference type="NCBI Taxonomy" id="2052831"/>
    <lineage>
        <taxon>Archaea</taxon>
        <taxon>Methanobacteriati</taxon>
        <taxon>Methanobacteriota</taxon>
        <taxon>Stenosarchaea group</taxon>
        <taxon>Methanomicrobia</taxon>
        <taxon>Methanocellales</taxon>
        <taxon>Methanocellaceae</taxon>
        <taxon>Methanooceanicella</taxon>
    </lineage>
</organism>
<keyword evidence="9" id="KW-0129">CBS domain</keyword>
<dbReference type="Pfam" id="PF00571">
    <property type="entry name" value="CBS"/>
    <property type="match status" value="1"/>
</dbReference>
<keyword evidence="5 10" id="KW-0460">Magnesium</keyword>
<name>A0AAP2W6J5_9EURY</name>
<dbReference type="Gene3D" id="3.10.580.10">
    <property type="entry name" value="CBS-domain"/>
    <property type="match status" value="1"/>
</dbReference>
<evidence type="ECO:0000256" key="8">
    <source>
        <dbReference type="ARBA" id="ARBA00023167"/>
    </source>
</evidence>
<dbReference type="PANTHER" id="PTHR43773">
    <property type="entry name" value="MAGNESIUM TRANSPORTER MGTE"/>
    <property type="match status" value="1"/>
</dbReference>
<dbReference type="InterPro" id="IPR046342">
    <property type="entry name" value="CBS_dom_sf"/>
</dbReference>
<keyword evidence="8" id="KW-0028">Amino-acid biosynthesis</keyword>
<reference evidence="12 13" key="1">
    <citation type="submission" date="2017-11" db="EMBL/GenBank/DDBJ databases">
        <title>Isolation and Characterization of Family Methanocellaceae Species from Potential Methane Hydrate Area Offshore Southwestern Taiwan.</title>
        <authorList>
            <person name="Zhang W.-L."/>
            <person name="Chen W.-C."/>
            <person name="Lai M.-C."/>
            <person name="Chen S.-C."/>
        </authorList>
    </citation>
    <scope>NUCLEOTIDE SEQUENCE [LARGE SCALE GENOMIC DNA]</scope>
    <source>
        <strain evidence="12 13">CWC-04</strain>
    </source>
</reference>
<feature type="transmembrane region" description="Helical" evidence="10">
    <location>
        <begin position="280"/>
        <end position="300"/>
    </location>
</feature>
<keyword evidence="10" id="KW-0479">Metal-binding</keyword>
<dbReference type="PROSITE" id="PS51371">
    <property type="entry name" value="CBS"/>
    <property type="match status" value="1"/>
</dbReference>
<comment type="similarity">
    <text evidence="2 10">Belongs to the SLC41A transporter family.</text>
</comment>
<evidence type="ECO:0000256" key="10">
    <source>
        <dbReference type="RuleBase" id="RU362011"/>
    </source>
</evidence>
<dbReference type="Proteomes" id="UP001320159">
    <property type="component" value="Unassembled WGS sequence"/>
</dbReference>
<dbReference type="InterPro" id="IPR006668">
    <property type="entry name" value="Mg_transptr_MgtE_intracell_dom"/>
</dbReference>
<dbReference type="GO" id="GO:0046872">
    <property type="term" value="F:metal ion binding"/>
    <property type="evidence" value="ECO:0007669"/>
    <property type="project" value="UniProtKB-KW"/>
</dbReference>
<feature type="domain" description="CBS" evidence="11">
    <location>
        <begin position="196"/>
        <end position="252"/>
    </location>
</feature>
<dbReference type="Pfam" id="PF01769">
    <property type="entry name" value="MgtE"/>
    <property type="match status" value="1"/>
</dbReference>
<comment type="subunit">
    <text evidence="10">Homodimer.</text>
</comment>
<gene>
    <name evidence="12" type="primary">mgtE</name>
    <name evidence="12" type="ORF">CUJ83_10400</name>
</gene>
<evidence type="ECO:0000256" key="7">
    <source>
        <dbReference type="ARBA" id="ARBA00023136"/>
    </source>
</evidence>
<accession>A0AAP2W6J5</accession>
<keyword evidence="8" id="KW-0486">Methionine biosynthesis</keyword>
<dbReference type="InterPro" id="IPR036739">
    <property type="entry name" value="SLC41_membr_dom_sf"/>
</dbReference>
<dbReference type="EMBL" id="PGCK01000008">
    <property type="protein sequence ID" value="MCD1295408.1"/>
    <property type="molecule type" value="Genomic_DNA"/>
</dbReference>
<evidence type="ECO:0000256" key="3">
    <source>
        <dbReference type="ARBA" id="ARBA00022448"/>
    </source>
</evidence>
<keyword evidence="4 10" id="KW-0812">Transmembrane</keyword>
<dbReference type="InterPro" id="IPR006669">
    <property type="entry name" value="MgtE_transporter"/>
</dbReference>
<keyword evidence="13" id="KW-1185">Reference proteome</keyword>
<keyword evidence="10" id="KW-1003">Cell membrane</keyword>
<dbReference type="SUPFAM" id="SSF158791">
    <property type="entry name" value="MgtE N-terminal domain-like"/>
    <property type="match status" value="1"/>
</dbReference>
<evidence type="ECO:0000256" key="4">
    <source>
        <dbReference type="ARBA" id="ARBA00022692"/>
    </source>
</evidence>
<dbReference type="InterPro" id="IPR006667">
    <property type="entry name" value="SLC41_membr_dom"/>
</dbReference>
<dbReference type="SMART" id="SM00924">
    <property type="entry name" value="MgtE_N"/>
    <property type="match status" value="1"/>
</dbReference>
<feature type="transmembrane region" description="Helical" evidence="10">
    <location>
        <begin position="354"/>
        <end position="373"/>
    </location>
</feature>
<dbReference type="InterPro" id="IPR000644">
    <property type="entry name" value="CBS_dom"/>
</dbReference>
<dbReference type="Gene3D" id="1.10.357.20">
    <property type="entry name" value="SLC41 divalent cation transporters, integral membrane domain"/>
    <property type="match status" value="1"/>
</dbReference>